<evidence type="ECO:0000256" key="6">
    <source>
        <dbReference type="ARBA" id="ARBA00029440"/>
    </source>
</evidence>
<evidence type="ECO:0000256" key="8">
    <source>
        <dbReference type="PIRNR" id="PIRNR001589"/>
    </source>
</evidence>
<evidence type="ECO:0000259" key="10">
    <source>
        <dbReference type="PROSITE" id="PS51278"/>
    </source>
</evidence>
<dbReference type="InterPro" id="IPR029055">
    <property type="entry name" value="Ntn_hydrolases_N"/>
</dbReference>
<keyword evidence="2" id="KW-0028">Amino-acid biosynthesis</keyword>
<proteinExistence type="predicted"/>
<dbReference type="Pfam" id="PF00733">
    <property type="entry name" value="Asn_synthase"/>
    <property type="match status" value="1"/>
</dbReference>
<dbReference type="Proteomes" id="UP000815325">
    <property type="component" value="Unassembled WGS sequence"/>
</dbReference>
<keyword evidence="5" id="KW-0061">Asparagine biosynthesis</keyword>
<dbReference type="EMBL" id="MU069782">
    <property type="protein sequence ID" value="KAF5833974.1"/>
    <property type="molecule type" value="Genomic_DNA"/>
</dbReference>
<sequence>MRARVLDLSNRQRHRGPDWSGLYQSGNHFLAHERLAIMDPNSGDQPLFNEDRTIVVTVNGELYNYQALMQHIRDKHPNKKDPFGVTCMYIGWGKDGSLWVSNEMKCLKDDCTRFEQFPPGHYYSSKTNSYTRYFNPQYYLDFEAKPPRYPTGALDLVALRTSFERAVEKRLMSDVPFGVLLSGGLDSSLVAAVASRKMSSHKWGNKLHSFCIGLPGSPDLLAARQVADFLGTEHHEFTFTVQEEFQDETVRKVQALHKYDCMRANKSTMAWGVEARVPFLDKDFVNVSMTVDPKEKMIDKASGRIEKYILRKAFDTPEKPFLPNDVLWRQKEQFSDGVGYNWIDGLKAHAEENISDQQLQNAQHRYPSNTPRTKEAYWYRSIFEEHFSSAAAEQTVPGGPSVACSTATAAAWDAAWLGSEDPSGRAVHGVHDQAYEAKIAAKEAAKETAKTKAANGADAAASPASKRAKQNA</sequence>
<dbReference type="InterPro" id="IPR017932">
    <property type="entry name" value="GATase_2_dom"/>
</dbReference>
<comment type="caution">
    <text evidence="11">The sequence shown here is derived from an EMBL/GenBank/DDBJ whole genome shotgun (WGS) entry which is preliminary data.</text>
</comment>
<evidence type="ECO:0000313" key="11">
    <source>
        <dbReference type="EMBL" id="KAF5833974.1"/>
    </source>
</evidence>
<evidence type="ECO:0000256" key="7">
    <source>
        <dbReference type="ARBA" id="ARBA00048741"/>
    </source>
</evidence>
<evidence type="ECO:0000256" key="5">
    <source>
        <dbReference type="ARBA" id="ARBA00022888"/>
    </source>
</evidence>
<feature type="domain" description="Glutamine amidotransferase type-2" evidence="10">
    <location>
        <begin position="1"/>
        <end position="267"/>
    </location>
</feature>
<dbReference type="SUPFAM" id="SSF52402">
    <property type="entry name" value="Adenine nucleotide alpha hydrolases-like"/>
    <property type="match status" value="1"/>
</dbReference>
<keyword evidence="1" id="KW-0436">Ligase</keyword>
<keyword evidence="4 8" id="KW-0067">ATP-binding</keyword>
<dbReference type="InterPro" id="IPR001962">
    <property type="entry name" value="Asn_synthase"/>
</dbReference>
<name>A0ABQ7GHB4_DUNSA</name>
<gene>
    <name evidence="11" type="ORF">DUNSADRAFT_9538</name>
</gene>
<evidence type="ECO:0000256" key="1">
    <source>
        <dbReference type="ARBA" id="ARBA00022598"/>
    </source>
</evidence>
<protein>
    <recommendedName>
        <fullName evidence="8">Asparagine synthetase [glutamine-hydrolyzing]</fullName>
        <ecNumber evidence="8">6.3.5.4</ecNumber>
    </recommendedName>
</protein>
<evidence type="ECO:0000313" key="12">
    <source>
        <dbReference type="Proteomes" id="UP000815325"/>
    </source>
</evidence>
<dbReference type="InterPro" id="IPR014729">
    <property type="entry name" value="Rossmann-like_a/b/a_fold"/>
</dbReference>
<dbReference type="EC" id="6.3.5.4" evidence="8"/>
<reference evidence="11" key="1">
    <citation type="submission" date="2017-08" db="EMBL/GenBank/DDBJ databases">
        <authorList>
            <person name="Polle J.E."/>
            <person name="Barry K."/>
            <person name="Cushman J."/>
            <person name="Schmutz J."/>
            <person name="Tran D."/>
            <person name="Hathwaick L.T."/>
            <person name="Yim W.C."/>
            <person name="Jenkins J."/>
            <person name="Mckie-Krisberg Z.M."/>
            <person name="Prochnik S."/>
            <person name="Lindquist E."/>
            <person name="Dockter R.B."/>
            <person name="Adam C."/>
            <person name="Molina H."/>
            <person name="Bunkerborg J."/>
            <person name="Jin E."/>
            <person name="Buchheim M."/>
            <person name="Magnuson J."/>
        </authorList>
    </citation>
    <scope>NUCLEOTIDE SEQUENCE</scope>
    <source>
        <strain evidence="11">CCAP 19/18</strain>
    </source>
</reference>
<comment type="pathway">
    <text evidence="6">Amino-acid biosynthesis.</text>
</comment>
<dbReference type="SUPFAM" id="SSF56235">
    <property type="entry name" value="N-terminal nucleophile aminohydrolases (Ntn hydrolases)"/>
    <property type="match status" value="1"/>
</dbReference>
<dbReference type="PANTHER" id="PTHR11772">
    <property type="entry name" value="ASPARAGINE SYNTHETASE"/>
    <property type="match status" value="1"/>
</dbReference>
<evidence type="ECO:0000256" key="2">
    <source>
        <dbReference type="ARBA" id="ARBA00022605"/>
    </source>
</evidence>
<evidence type="ECO:0000256" key="4">
    <source>
        <dbReference type="ARBA" id="ARBA00022840"/>
    </source>
</evidence>
<dbReference type="Gene3D" id="3.40.50.620">
    <property type="entry name" value="HUPs"/>
    <property type="match status" value="2"/>
</dbReference>
<keyword evidence="12" id="KW-1185">Reference proteome</keyword>
<organism evidence="11 12">
    <name type="scientific">Dunaliella salina</name>
    <name type="common">Green alga</name>
    <name type="synonym">Protococcus salinus</name>
    <dbReference type="NCBI Taxonomy" id="3046"/>
    <lineage>
        <taxon>Eukaryota</taxon>
        <taxon>Viridiplantae</taxon>
        <taxon>Chlorophyta</taxon>
        <taxon>core chlorophytes</taxon>
        <taxon>Chlorophyceae</taxon>
        <taxon>CS clade</taxon>
        <taxon>Chlamydomonadales</taxon>
        <taxon>Dunaliellaceae</taxon>
        <taxon>Dunaliella</taxon>
    </lineage>
</organism>
<evidence type="ECO:0000256" key="9">
    <source>
        <dbReference type="SAM" id="MobiDB-lite"/>
    </source>
</evidence>
<feature type="region of interest" description="Disordered" evidence="9">
    <location>
        <begin position="443"/>
        <end position="472"/>
    </location>
</feature>
<dbReference type="PIRSF" id="PIRSF001589">
    <property type="entry name" value="Asn_synthetase_glu-h"/>
    <property type="match status" value="1"/>
</dbReference>
<dbReference type="InterPro" id="IPR050795">
    <property type="entry name" value="Asn_Synthetase"/>
</dbReference>
<keyword evidence="3 8" id="KW-0547">Nucleotide-binding</keyword>
<dbReference type="PANTHER" id="PTHR11772:SF2">
    <property type="entry name" value="ASPARAGINE SYNTHETASE [GLUTAMINE-HYDROLYZING]"/>
    <property type="match status" value="1"/>
</dbReference>
<dbReference type="InterPro" id="IPR006426">
    <property type="entry name" value="Asn_synth_AEB"/>
</dbReference>
<dbReference type="Pfam" id="PF13522">
    <property type="entry name" value="GATase_6"/>
    <property type="match status" value="1"/>
</dbReference>
<comment type="catalytic activity">
    <reaction evidence="7 8">
        <text>L-aspartate + L-glutamine + ATP + H2O = L-asparagine + L-glutamate + AMP + diphosphate + H(+)</text>
        <dbReference type="Rhea" id="RHEA:12228"/>
        <dbReference type="ChEBI" id="CHEBI:15377"/>
        <dbReference type="ChEBI" id="CHEBI:15378"/>
        <dbReference type="ChEBI" id="CHEBI:29985"/>
        <dbReference type="ChEBI" id="CHEBI:29991"/>
        <dbReference type="ChEBI" id="CHEBI:30616"/>
        <dbReference type="ChEBI" id="CHEBI:33019"/>
        <dbReference type="ChEBI" id="CHEBI:58048"/>
        <dbReference type="ChEBI" id="CHEBI:58359"/>
        <dbReference type="ChEBI" id="CHEBI:456215"/>
        <dbReference type="EC" id="6.3.5.4"/>
    </reaction>
</comment>
<dbReference type="PROSITE" id="PS51278">
    <property type="entry name" value="GATASE_TYPE_2"/>
    <property type="match status" value="1"/>
</dbReference>
<evidence type="ECO:0000256" key="3">
    <source>
        <dbReference type="ARBA" id="ARBA00022741"/>
    </source>
</evidence>
<feature type="compositionally biased region" description="Low complexity" evidence="9">
    <location>
        <begin position="451"/>
        <end position="465"/>
    </location>
</feature>
<dbReference type="Gene3D" id="3.60.20.10">
    <property type="entry name" value="Glutamine Phosphoribosylpyrophosphate, subunit 1, domain 1"/>
    <property type="match status" value="2"/>
</dbReference>
<dbReference type="CDD" id="cd01991">
    <property type="entry name" value="Asn_synthase_B_C"/>
    <property type="match status" value="1"/>
</dbReference>
<accession>A0ABQ7GHB4</accession>